<dbReference type="Pfam" id="PF08011">
    <property type="entry name" value="PDDEXK_9"/>
    <property type="match status" value="1"/>
</dbReference>
<comment type="caution">
    <text evidence="1">The sequence shown here is derived from an EMBL/GenBank/DDBJ whole genome shotgun (WGS) entry which is preliminary data.</text>
</comment>
<protein>
    <recommendedName>
        <fullName evidence="3">AAA-ATPase-like domain-containing protein</fullName>
    </recommendedName>
</protein>
<evidence type="ECO:0000313" key="1">
    <source>
        <dbReference type="EMBL" id="PIE35138.1"/>
    </source>
</evidence>
<evidence type="ECO:0008006" key="3">
    <source>
        <dbReference type="Google" id="ProtNLM"/>
    </source>
</evidence>
<dbReference type="InterPro" id="IPR012547">
    <property type="entry name" value="PDDEXK_9"/>
</dbReference>
<accession>A0A2G6KHH7</accession>
<proteinExistence type="predicted"/>
<sequence>MSVETDDALYLIEFKVDMPGEKALEQIKAKGYAEKYQTKGKKIILIGIGFSSQEKNVTEFVWEEA</sequence>
<evidence type="ECO:0000313" key="2">
    <source>
        <dbReference type="Proteomes" id="UP000230821"/>
    </source>
</evidence>
<gene>
    <name evidence="1" type="ORF">CSA56_05410</name>
</gene>
<dbReference type="Proteomes" id="UP000230821">
    <property type="component" value="Unassembled WGS sequence"/>
</dbReference>
<dbReference type="AlphaFoldDB" id="A0A2G6KHH7"/>
<name>A0A2G6KHH7_9BACT</name>
<reference evidence="1 2" key="1">
    <citation type="submission" date="2017-10" db="EMBL/GenBank/DDBJ databases">
        <title>Novel microbial diversity and functional potential in the marine mammal oral microbiome.</title>
        <authorList>
            <person name="Dudek N.K."/>
            <person name="Sun C.L."/>
            <person name="Burstein D."/>
            <person name="Kantor R.S."/>
            <person name="Aliaga Goltsman D.S."/>
            <person name="Bik E.M."/>
            <person name="Thomas B.C."/>
            <person name="Banfield J.F."/>
            <person name="Relman D.A."/>
        </authorList>
    </citation>
    <scope>NUCLEOTIDE SEQUENCE [LARGE SCALE GENOMIC DNA]</scope>
    <source>
        <strain evidence="1">DOLJORAL78_47_16</strain>
    </source>
</reference>
<organism evidence="1 2">
    <name type="scientific">candidate division KSB3 bacterium</name>
    <dbReference type="NCBI Taxonomy" id="2044937"/>
    <lineage>
        <taxon>Bacteria</taxon>
        <taxon>candidate division KSB3</taxon>
    </lineage>
</organism>
<dbReference type="EMBL" id="PDSK01000060">
    <property type="protein sequence ID" value="PIE35138.1"/>
    <property type="molecule type" value="Genomic_DNA"/>
</dbReference>